<evidence type="ECO:0000313" key="1">
    <source>
        <dbReference type="EMBL" id="PHI06577.1"/>
    </source>
</evidence>
<name>A0A2C6BPR6_FUSNP</name>
<protein>
    <submittedName>
        <fullName evidence="1">Uncharacterized protein</fullName>
    </submittedName>
</protein>
<proteinExistence type="predicted"/>
<comment type="caution">
    <text evidence="1">The sequence shown here is derived from an EMBL/GenBank/DDBJ whole genome shotgun (WGS) entry which is preliminary data.</text>
</comment>
<reference evidence="1 2" key="1">
    <citation type="submission" date="2017-06" db="EMBL/GenBank/DDBJ databases">
        <title>Draft genome sequence of Fusobacterium nucleatum subsp. polymorphum KCOM 1271 (=ChDC F305).</title>
        <authorList>
            <person name="Kook J.-K."/>
            <person name="Park S.-N."/>
            <person name="Lim Y.K."/>
            <person name="Roh H."/>
        </authorList>
    </citation>
    <scope>NUCLEOTIDE SEQUENCE [LARGE SCALE GENOMIC DNA]</scope>
    <source>
        <strain evidence="2">KCOM 1271 (ChDC F305)</strain>
    </source>
</reference>
<dbReference type="EMBL" id="NIRN01000001">
    <property type="protein sequence ID" value="PHI06577.1"/>
    <property type="molecule type" value="Genomic_DNA"/>
</dbReference>
<gene>
    <name evidence="1" type="ORF">CBG54_05800</name>
</gene>
<accession>A0A2C6BPR6</accession>
<dbReference type="RefSeq" id="WP_098974284.1">
    <property type="nucleotide sequence ID" value="NZ_CP077115.1"/>
</dbReference>
<dbReference type="AlphaFoldDB" id="A0A2C6BPR6"/>
<dbReference type="Proteomes" id="UP000224182">
    <property type="component" value="Unassembled WGS sequence"/>
</dbReference>
<sequence length="248" mass="28961">MKIYQKLNFGFGGCSEDDCKKLGLIEGEFWSEDDVKYLNNIKLDTISDIGRKFLLSKRAFRLDNGEVVVIPRNELAMSMYLGQLYKLYLQYQTEQKEALKTRFENKLYVLRIEIAKRLFSKKFSDKYQFKFKGFSGVALSHARAIEEILVPEWFGLKEGDLVMVTRDPVQNIVVTCRVAGFTKNEIRVSPKLIVMLGGDFDGDKIQVISVDSIYNLNKKYFDCTYLDFRSEMEYLMPNNFKFKELIEK</sequence>
<evidence type="ECO:0000313" key="2">
    <source>
        <dbReference type="Proteomes" id="UP000224182"/>
    </source>
</evidence>
<organism evidence="1 2">
    <name type="scientific">Fusobacterium nucleatum subsp. polymorphum</name>
    <name type="common">Fusobacterium polymorphum</name>
    <dbReference type="NCBI Taxonomy" id="76857"/>
    <lineage>
        <taxon>Bacteria</taxon>
        <taxon>Fusobacteriati</taxon>
        <taxon>Fusobacteriota</taxon>
        <taxon>Fusobacteriia</taxon>
        <taxon>Fusobacteriales</taxon>
        <taxon>Fusobacteriaceae</taxon>
        <taxon>Fusobacterium</taxon>
    </lineage>
</organism>